<dbReference type="EMBL" id="CP009508">
    <property type="protein sequence ID" value="AKB37452.1"/>
    <property type="molecule type" value="Genomic_DNA"/>
</dbReference>
<reference evidence="2 3" key="1">
    <citation type="submission" date="2014-07" db="EMBL/GenBank/DDBJ databases">
        <title>Methanogenic archaea and the global carbon cycle.</title>
        <authorList>
            <person name="Henriksen J.R."/>
            <person name="Luke J."/>
            <person name="Reinhart S."/>
            <person name="Benedict M.N."/>
            <person name="Youngblut N.D."/>
            <person name="Metcalf M.E."/>
            <person name="Whitaker R.J."/>
            <person name="Metcalf W.W."/>
        </authorList>
    </citation>
    <scope>NUCLEOTIDE SEQUENCE [LARGE SCALE GENOMIC DNA]</scope>
    <source>
        <strain evidence="2 3">C2J</strain>
    </source>
</reference>
<dbReference type="Proteomes" id="UP000033123">
    <property type="component" value="Chromosome"/>
</dbReference>
<dbReference type="STRING" id="1434118.MSSAC_2862"/>
<organism evidence="2 3">
    <name type="scientific">Methanosarcina siciliae C2J</name>
    <dbReference type="NCBI Taxonomy" id="1434118"/>
    <lineage>
        <taxon>Archaea</taxon>
        <taxon>Methanobacteriati</taxon>
        <taxon>Methanobacteriota</taxon>
        <taxon>Stenosarchaea group</taxon>
        <taxon>Methanomicrobia</taxon>
        <taxon>Methanosarcinales</taxon>
        <taxon>Methanosarcinaceae</taxon>
        <taxon>Methanosarcina</taxon>
    </lineage>
</organism>
<dbReference type="AlphaFoldDB" id="A0A0E3PP36"/>
<dbReference type="PATRIC" id="fig|1434118.4.peg.3723"/>
<gene>
    <name evidence="2" type="ORF">MSSAC_2862</name>
</gene>
<keyword evidence="1" id="KW-0812">Transmembrane</keyword>
<name>A0A0E3PP36_9EURY</name>
<accession>A0A0E3PP36</accession>
<evidence type="ECO:0000313" key="3">
    <source>
        <dbReference type="Proteomes" id="UP000033123"/>
    </source>
</evidence>
<sequence>MPESATYEGFTPAAFYPLARADLQAPESGTYYVAVSSIEEGGNYGISLGYQEKFSLLERLLIPLNQIKPYLWGGQNLPFIFFPLGLTLAAGILVISLKKEAASGFNPARWAEARLRPK</sequence>
<dbReference type="GeneID" id="25419318"/>
<dbReference type="RefSeq" id="WP_052727330.1">
    <property type="nucleotide sequence ID" value="NZ_CP009508.1"/>
</dbReference>
<keyword evidence="1" id="KW-1133">Transmembrane helix</keyword>
<proteinExistence type="predicted"/>
<keyword evidence="1" id="KW-0472">Membrane</keyword>
<dbReference type="KEGG" id="msj:MSSAC_2862"/>
<dbReference type="HOGENOM" id="CLU_2067851_0_0_2"/>
<evidence type="ECO:0000256" key="1">
    <source>
        <dbReference type="SAM" id="Phobius"/>
    </source>
</evidence>
<evidence type="ECO:0000313" key="2">
    <source>
        <dbReference type="EMBL" id="AKB37452.1"/>
    </source>
</evidence>
<feature type="transmembrane region" description="Helical" evidence="1">
    <location>
        <begin position="79"/>
        <end position="97"/>
    </location>
</feature>
<protein>
    <submittedName>
        <fullName evidence="2">Uncharacterized protein</fullName>
    </submittedName>
</protein>